<keyword evidence="1 3" id="KW-0732">Signal</keyword>
<dbReference type="Proteomes" id="UP001304650">
    <property type="component" value="Chromosome"/>
</dbReference>
<proteinExistence type="predicted"/>
<dbReference type="RefSeq" id="WP_314801900.1">
    <property type="nucleotide sequence ID" value="NZ_CP130319.1"/>
</dbReference>
<evidence type="ECO:0000256" key="2">
    <source>
        <dbReference type="SAM" id="MobiDB-lite"/>
    </source>
</evidence>
<reference evidence="4" key="1">
    <citation type="submission" date="2022-02" db="EMBL/GenBank/DDBJ databases">
        <title>Paenibacillus sp. MBLB1832 Whole Genome Shotgun Sequencing.</title>
        <authorList>
            <person name="Hwang C.Y."/>
            <person name="Cho E.-S."/>
            <person name="Seo M.-J."/>
        </authorList>
    </citation>
    <scope>NUCLEOTIDE SEQUENCE</scope>
    <source>
        <strain evidence="4">MBLB1832</strain>
    </source>
</reference>
<evidence type="ECO:0000313" key="4">
    <source>
        <dbReference type="EMBL" id="WNR45283.1"/>
    </source>
</evidence>
<accession>A0AA96LSU0</accession>
<feature type="chain" id="PRO_5041695290" description="ABC transporter substrate-binding protein" evidence="3">
    <location>
        <begin position="24"/>
        <end position="640"/>
    </location>
</feature>
<feature type="region of interest" description="Disordered" evidence="2">
    <location>
        <begin position="27"/>
        <end position="55"/>
    </location>
</feature>
<dbReference type="InterPro" id="IPR050490">
    <property type="entry name" value="Bact_solute-bd_prot1"/>
</dbReference>
<dbReference type="AlphaFoldDB" id="A0AA96LSU0"/>
<evidence type="ECO:0000313" key="5">
    <source>
        <dbReference type="Proteomes" id="UP001304650"/>
    </source>
</evidence>
<feature type="signal peptide" evidence="3">
    <location>
        <begin position="1"/>
        <end position="23"/>
    </location>
</feature>
<dbReference type="SUPFAM" id="SSF53850">
    <property type="entry name" value="Periplasmic binding protein-like II"/>
    <property type="match status" value="1"/>
</dbReference>
<name>A0AA96LSU0_9BACL</name>
<dbReference type="KEGG" id="proo:MJB10_03865"/>
<dbReference type="EMBL" id="CP130319">
    <property type="protein sequence ID" value="WNR45283.1"/>
    <property type="molecule type" value="Genomic_DNA"/>
</dbReference>
<dbReference type="PANTHER" id="PTHR43649">
    <property type="entry name" value="ARABINOSE-BINDING PROTEIN-RELATED"/>
    <property type="match status" value="1"/>
</dbReference>
<organism evidence="4 5">
    <name type="scientific">Paenibacillus roseopurpureus</name>
    <dbReference type="NCBI Taxonomy" id="2918901"/>
    <lineage>
        <taxon>Bacteria</taxon>
        <taxon>Bacillati</taxon>
        <taxon>Bacillota</taxon>
        <taxon>Bacilli</taxon>
        <taxon>Bacillales</taxon>
        <taxon>Paenibacillaceae</taxon>
        <taxon>Paenibacillus</taxon>
    </lineage>
</organism>
<sequence length="640" mass="71814">MLNRTSSKLAALMSLLMAGSVVAGCTTDKPSVEKEKPGTETTAKQTDWSKVKDSSELPEWKGKQLSLRYWDAHGTGNIKRISPTQDVVNSEIKRVTGVEFDKNTSFDNGGESLDAKLAKVVAAKDYPDIASGIGGDTMAKLAASGAIYELTDLLPKYAPDIYKGLPKEKLPGLWNGPNIVSQQDGKIYGVPISTSSVWSSILYPDTPNIMNLGALPSKYGFLYVRDDILKQLYPNVKSNKEIEELYIKNGGKFSKEELFDVPIKNKDDFYTFLKKIKDLNVKEDGKPVSPFYAATGGDNWNLMTIFGGHLFGRINGNGPDTNYFTYFDKKTNKMEYMFKQTSFIDELKFYNKLVRDGLASKESLIDNASAFNQKRDSGQYAVLMQTNAPDSAALKKAGKTYEYRKVWMDIVPDTSRFLLTTGSAQGGGNSFIIFKDKVKPEDVPQILQYFNYLWTEAGKKVVMWGPKSAGLFTEENGVRKFKDVDLENEMVYSKNTAAESKRSYYNLEQPNVMTFRPSIIVNNFDPRVTYPPVLNPTNAGFKFDPIFQLKDAAADRTTSIDPSFYNFSTIDAIKKFTTKRTNFELALTKILTAANDTDFDKLYADFLKVAEESGMTDAGLKDMDTYYREVLNKEYMKNIK</sequence>
<dbReference type="Gene3D" id="3.40.190.10">
    <property type="entry name" value="Periplasmic binding protein-like II"/>
    <property type="match status" value="2"/>
</dbReference>
<keyword evidence="5" id="KW-1185">Reference proteome</keyword>
<dbReference type="PROSITE" id="PS51257">
    <property type="entry name" value="PROKAR_LIPOPROTEIN"/>
    <property type="match status" value="1"/>
</dbReference>
<gene>
    <name evidence="4" type="ORF">MJB10_03865</name>
</gene>
<evidence type="ECO:0000256" key="1">
    <source>
        <dbReference type="ARBA" id="ARBA00022729"/>
    </source>
</evidence>
<evidence type="ECO:0008006" key="6">
    <source>
        <dbReference type="Google" id="ProtNLM"/>
    </source>
</evidence>
<evidence type="ECO:0000256" key="3">
    <source>
        <dbReference type="SAM" id="SignalP"/>
    </source>
</evidence>
<dbReference type="PANTHER" id="PTHR43649:SF33">
    <property type="entry name" value="POLYGALACTURONAN_RHAMNOGALACTURONAN-BINDING PROTEIN YTCQ"/>
    <property type="match status" value="1"/>
</dbReference>
<protein>
    <recommendedName>
        <fullName evidence="6">ABC transporter substrate-binding protein</fullName>
    </recommendedName>
</protein>